<dbReference type="Proteomes" id="UP000179807">
    <property type="component" value="Unassembled WGS sequence"/>
</dbReference>
<accession>A0A1J4KX55</accession>
<dbReference type="GeneID" id="94848940"/>
<keyword evidence="2" id="KW-0812">Transmembrane</keyword>
<keyword evidence="4" id="KW-1185">Reference proteome</keyword>
<reference evidence="3" key="1">
    <citation type="submission" date="2016-10" db="EMBL/GenBank/DDBJ databases">
        <authorList>
            <person name="Benchimol M."/>
            <person name="Almeida L.G."/>
            <person name="Vasconcelos A.T."/>
            <person name="Perreira-Neves A."/>
            <person name="Rosa I.A."/>
            <person name="Tasca T."/>
            <person name="Bogo M.R."/>
            <person name="de Souza W."/>
        </authorList>
    </citation>
    <scope>NUCLEOTIDE SEQUENCE [LARGE SCALE GENOMIC DNA]</scope>
    <source>
        <strain evidence="3">K</strain>
    </source>
</reference>
<organism evidence="3 4">
    <name type="scientific">Tritrichomonas foetus</name>
    <dbReference type="NCBI Taxonomy" id="1144522"/>
    <lineage>
        <taxon>Eukaryota</taxon>
        <taxon>Metamonada</taxon>
        <taxon>Parabasalia</taxon>
        <taxon>Tritrichomonadida</taxon>
        <taxon>Tritrichomonadidae</taxon>
        <taxon>Tritrichomonas</taxon>
    </lineage>
</organism>
<evidence type="ECO:0000256" key="1">
    <source>
        <dbReference type="SAM" id="MobiDB-lite"/>
    </source>
</evidence>
<dbReference type="InterPro" id="IPR036259">
    <property type="entry name" value="MFS_trans_sf"/>
</dbReference>
<name>A0A1J4KX55_9EUKA</name>
<feature type="transmembrane region" description="Helical" evidence="2">
    <location>
        <begin position="44"/>
        <end position="68"/>
    </location>
</feature>
<feature type="transmembrane region" description="Helical" evidence="2">
    <location>
        <begin position="105"/>
        <end position="126"/>
    </location>
</feature>
<dbReference type="RefSeq" id="XP_068368951.1">
    <property type="nucleotide sequence ID" value="XM_068514236.1"/>
</dbReference>
<evidence type="ECO:0000313" key="3">
    <source>
        <dbReference type="EMBL" id="OHT15815.1"/>
    </source>
</evidence>
<comment type="caution">
    <text evidence="3">The sequence shown here is derived from an EMBL/GenBank/DDBJ whole genome shotgun (WGS) entry which is preliminary data.</text>
</comment>
<sequence length="255" mass="29063">MIQINQDNTPNRSRQPITAFFSACFSAIIIIIILLSFFRYTGTLFGFFGLILMIVGTCLECWVIYVSLKIPRFARTKQILIYLSFIGLGTVIFVSILIIDKAWKSFYIATIVAEVVFVAYCIYCYLTLTKYLKNATNNDNNQQNNENNANNRQNVNNNQNDPAIYIPPDPFFETEDTIENKPYNKDSSCNEATELDQAETIPENVYGIYTENASYPSLETPIENVNVPYGVPTSPYPSNPYEDRFNGNAENRHIV</sequence>
<dbReference type="SUPFAM" id="SSF103473">
    <property type="entry name" value="MFS general substrate transporter"/>
    <property type="match status" value="1"/>
</dbReference>
<feature type="region of interest" description="Disordered" evidence="1">
    <location>
        <begin position="139"/>
        <end position="160"/>
    </location>
</feature>
<keyword evidence="2" id="KW-1133">Transmembrane helix</keyword>
<proteinExistence type="predicted"/>
<feature type="transmembrane region" description="Helical" evidence="2">
    <location>
        <begin position="20"/>
        <end position="38"/>
    </location>
</feature>
<evidence type="ECO:0000313" key="4">
    <source>
        <dbReference type="Proteomes" id="UP000179807"/>
    </source>
</evidence>
<protein>
    <submittedName>
        <fullName evidence="3">Uncharacterized protein</fullName>
    </submittedName>
</protein>
<dbReference type="AlphaFoldDB" id="A0A1J4KX55"/>
<evidence type="ECO:0000256" key="2">
    <source>
        <dbReference type="SAM" id="Phobius"/>
    </source>
</evidence>
<dbReference type="EMBL" id="MLAK01000184">
    <property type="protein sequence ID" value="OHT15815.1"/>
    <property type="molecule type" value="Genomic_DNA"/>
</dbReference>
<feature type="transmembrane region" description="Helical" evidence="2">
    <location>
        <begin position="80"/>
        <end position="99"/>
    </location>
</feature>
<gene>
    <name evidence="3" type="ORF">TRFO_42280</name>
</gene>
<dbReference type="VEuPathDB" id="TrichDB:TRFO_42280"/>
<keyword evidence="2" id="KW-0472">Membrane</keyword>